<sequence>MSSSARRTAFSLVVFFAVCGLAGLLINQKVGAQTEDDASSFRAGLKDFSSVYQVVAENYATPLTGKLPGRAIYDGAIPGMLRTLDPHSNFFDPKAFAAMREEQHGRYYGVGMLIQPQLIQGQERIVVVHPMAGSPAMKAGIKPGDIIDTIQGGTTKGMTSADVANHLKGAKGTSVKVTMIRDGFDKPLTFTLVRDEIPNPSIDVAYMIRPGIGYIHITQFQETTGQEFDDTMNSFQNLKGLVLDLRGNPGGVLVDAVAVCNRLLKRGQIIVSQRGRAYPEQIYRATQGNGGTHFPIVVLVNHNTASAAEIVSGALQDHDRALIAGETTFGKGLVQTVYPLSDGTGLTLTTYHYFTPSGRLIQRNYKGVSLYDYYYDHDTPESTKDRKVYLTDSGRTVYGGGGITPDVKLTPEKYNDFQTLLLAHYVFTRFADNYMAHRTVAKDFQVNDEVMTAFENYLKSRQIDFTAANINGVLPWIKASIQDQILTYQFNAAAGDEAIDNWDPEIQSAIDLMPKAEALEENAIKADAAKMASNSTPATPAHTAS</sequence>
<dbReference type="SUPFAM" id="SSF50156">
    <property type="entry name" value="PDZ domain-like"/>
    <property type="match status" value="1"/>
</dbReference>
<dbReference type="CDD" id="cd07560">
    <property type="entry name" value="Peptidase_S41_CPP"/>
    <property type="match status" value="1"/>
</dbReference>
<evidence type="ECO:0000313" key="7">
    <source>
        <dbReference type="EMBL" id="ACO31835.1"/>
    </source>
</evidence>
<dbReference type="RefSeq" id="WP_015898169.1">
    <property type="nucleotide sequence ID" value="NC_012483.1"/>
</dbReference>
<dbReference type="GO" id="GO:0008236">
    <property type="term" value="F:serine-type peptidase activity"/>
    <property type="evidence" value="ECO:0007669"/>
    <property type="project" value="UniProtKB-KW"/>
</dbReference>
<dbReference type="SMART" id="SM00228">
    <property type="entry name" value="PDZ"/>
    <property type="match status" value="1"/>
</dbReference>
<organism evidence="7 8">
    <name type="scientific">Acidobacterium capsulatum (strain ATCC 51196 / DSM 11244 / BCRC 80197 / JCM 7670 / NBRC 15755 / NCIMB 13165 / 161)</name>
    <dbReference type="NCBI Taxonomy" id="240015"/>
    <lineage>
        <taxon>Bacteria</taxon>
        <taxon>Pseudomonadati</taxon>
        <taxon>Acidobacteriota</taxon>
        <taxon>Terriglobia</taxon>
        <taxon>Terriglobales</taxon>
        <taxon>Acidobacteriaceae</taxon>
        <taxon>Acidobacterium</taxon>
    </lineage>
</organism>
<evidence type="ECO:0000256" key="3">
    <source>
        <dbReference type="ARBA" id="ARBA00022801"/>
    </source>
</evidence>
<accession>C1F536</accession>
<dbReference type="PANTHER" id="PTHR32060:SF30">
    <property type="entry name" value="CARBOXY-TERMINAL PROCESSING PROTEASE CTPA"/>
    <property type="match status" value="1"/>
</dbReference>
<dbReference type="EC" id="3.4.21.-" evidence="7"/>
<dbReference type="KEGG" id="aca:ACP_3123"/>
<dbReference type="HOGENOM" id="CLU_017295_2_1_0"/>
<dbReference type="Gene3D" id="3.90.226.10">
    <property type="entry name" value="2-enoyl-CoA Hydratase, Chain A, domain 1"/>
    <property type="match status" value="1"/>
</dbReference>
<name>C1F536_ACIC5</name>
<keyword evidence="8" id="KW-1185">Reference proteome</keyword>
<dbReference type="EMBL" id="CP001472">
    <property type="protein sequence ID" value="ACO31835.1"/>
    <property type="molecule type" value="Genomic_DNA"/>
</dbReference>
<comment type="similarity">
    <text evidence="1 5">Belongs to the peptidase S41A family.</text>
</comment>
<dbReference type="InParanoid" id="C1F536"/>
<dbReference type="Gene3D" id="2.30.42.10">
    <property type="match status" value="1"/>
</dbReference>
<dbReference type="Gene3D" id="3.30.750.44">
    <property type="match status" value="1"/>
</dbReference>
<protein>
    <submittedName>
        <fullName evidence="7">Carboxyl-terminal protease</fullName>
        <ecNumber evidence="7">3.4.21.-</ecNumber>
    </submittedName>
</protein>
<dbReference type="CDD" id="cd06782">
    <property type="entry name" value="cpPDZ_CPP-like"/>
    <property type="match status" value="1"/>
</dbReference>
<dbReference type="GO" id="GO:0006508">
    <property type="term" value="P:proteolysis"/>
    <property type="evidence" value="ECO:0007669"/>
    <property type="project" value="UniProtKB-KW"/>
</dbReference>
<reference evidence="7 8" key="1">
    <citation type="journal article" date="2009" name="Appl. Environ. Microbiol.">
        <title>Three genomes from the phylum Acidobacteria provide insight into the lifestyles of these microorganisms in soils.</title>
        <authorList>
            <person name="Ward N.L."/>
            <person name="Challacombe J.F."/>
            <person name="Janssen P.H."/>
            <person name="Henrissat B."/>
            <person name="Coutinho P.M."/>
            <person name="Wu M."/>
            <person name="Xie G."/>
            <person name="Haft D.H."/>
            <person name="Sait M."/>
            <person name="Badger J."/>
            <person name="Barabote R.D."/>
            <person name="Bradley B."/>
            <person name="Brettin T.S."/>
            <person name="Brinkac L.M."/>
            <person name="Bruce D."/>
            <person name="Creasy T."/>
            <person name="Daugherty S.C."/>
            <person name="Davidsen T.M."/>
            <person name="DeBoy R.T."/>
            <person name="Detter J.C."/>
            <person name="Dodson R.J."/>
            <person name="Durkin A.S."/>
            <person name="Ganapathy A."/>
            <person name="Gwinn-Giglio M."/>
            <person name="Han C.S."/>
            <person name="Khouri H."/>
            <person name="Kiss H."/>
            <person name="Kothari S.P."/>
            <person name="Madupu R."/>
            <person name="Nelson K.E."/>
            <person name="Nelson W.C."/>
            <person name="Paulsen I."/>
            <person name="Penn K."/>
            <person name="Ren Q."/>
            <person name="Rosovitz M.J."/>
            <person name="Selengut J.D."/>
            <person name="Shrivastava S."/>
            <person name="Sullivan S.A."/>
            <person name="Tapia R."/>
            <person name="Thompson L.S."/>
            <person name="Watkins K.L."/>
            <person name="Yang Q."/>
            <person name="Yu C."/>
            <person name="Zafar N."/>
            <person name="Zhou L."/>
            <person name="Kuske C.R."/>
        </authorList>
    </citation>
    <scope>NUCLEOTIDE SEQUENCE [LARGE SCALE GENOMIC DNA]</scope>
    <source>
        <strain evidence="8">ATCC 51196 / DSM 11244 / BCRC 80197 / JCM 7670 / NBRC 15755 / NCIMB 13165 / 161</strain>
    </source>
</reference>
<dbReference type="PANTHER" id="PTHR32060">
    <property type="entry name" value="TAIL-SPECIFIC PROTEASE"/>
    <property type="match status" value="1"/>
</dbReference>
<dbReference type="GO" id="GO:0030288">
    <property type="term" value="C:outer membrane-bounded periplasmic space"/>
    <property type="evidence" value="ECO:0007669"/>
    <property type="project" value="TreeGrafter"/>
</dbReference>
<dbReference type="InterPro" id="IPR029045">
    <property type="entry name" value="ClpP/crotonase-like_dom_sf"/>
</dbReference>
<dbReference type="InterPro" id="IPR005151">
    <property type="entry name" value="Tail-specific_protease"/>
</dbReference>
<gene>
    <name evidence="7" type="ordered locus">ACP_3123</name>
</gene>
<dbReference type="GO" id="GO:0007165">
    <property type="term" value="P:signal transduction"/>
    <property type="evidence" value="ECO:0007669"/>
    <property type="project" value="TreeGrafter"/>
</dbReference>
<dbReference type="Pfam" id="PF17820">
    <property type="entry name" value="PDZ_6"/>
    <property type="match status" value="1"/>
</dbReference>
<dbReference type="SUPFAM" id="SSF52096">
    <property type="entry name" value="ClpP/crotonase"/>
    <property type="match status" value="1"/>
</dbReference>
<dbReference type="PROSITE" id="PS50106">
    <property type="entry name" value="PDZ"/>
    <property type="match status" value="1"/>
</dbReference>
<dbReference type="OrthoDB" id="9812068at2"/>
<evidence type="ECO:0000259" key="6">
    <source>
        <dbReference type="PROSITE" id="PS50106"/>
    </source>
</evidence>
<dbReference type="InterPro" id="IPR036034">
    <property type="entry name" value="PDZ_sf"/>
</dbReference>
<dbReference type="eggNOG" id="COG0793">
    <property type="taxonomic scope" value="Bacteria"/>
</dbReference>
<keyword evidence="2 5" id="KW-0645">Protease</keyword>
<dbReference type="NCBIfam" id="TIGR00225">
    <property type="entry name" value="prc"/>
    <property type="match status" value="1"/>
</dbReference>
<dbReference type="FunFam" id="2.30.42.10:FF:000063">
    <property type="entry name" value="Peptidase, S41 family"/>
    <property type="match status" value="1"/>
</dbReference>
<keyword evidence="4 5" id="KW-0720">Serine protease</keyword>
<dbReference type="SMART" id="SM00245">
    <property type="entry name" value="TSPc"/>
    <property type="match status" value="1"/>
</dbReference>
<evidence type="ECO:0000256" key="4">
    <source>
        <dbReference type="ARBA" id="ARBA00022825"/>
    </source>
</evidence>
<dbReference type="InterPro" id="IPR041489">
    <property type="entry name" value="PDZ_6"/>
</dbReference>
<dbReference type="AlphaFoldDB" id="C1F536"/>
<dbReference type="InterPro" id="IPR004447">
    <property type="entry name" value="Peptidase_S41A"/>
</dbReference>
<evidence type="ECO:0000313" key="8">
    <source>
        <dbReference type="Proteomes" id="UP000002207"/>
    </source>
</evidence>
<dbReference type="InterPro" id="IPR001478">
    <property type="entry name" value="PDZ"/>
</dbReference>
<evidence type="ECO:0000256" key="2">
    <source>
        <dbReference type="ARBA" id="ARBA00022670"/>
    </source>
</evidence>
<evidence type="ECO:0000256" key="5">
    <source>
        <dbReference type="RuleBase" id="RU004404"/>
    </source>
</evidence>
<dbReference type="GO" id="GO:0004175">
    <property type="term" value="F:endopeptidase activity"/>
    <property type="evidence" value="ECO:0007669"/>
    <property type="project" value="TreeGrafter"/>
</dbReference>
<feature type="domain" description="PDZ" evidence="6">
    <location>
        <begin position="96"/>
        <end position="170"/>
    </location>
</feature>
<dbReference type="Pfam" id="PF03572">
    <property type="entry name" value="Peptidase_S41"/>
    <property type="match status" value="1"/>
</dbReference>
<dbReference type="Proteomes" id="UP000002207">
    <property type="component" value="Chromosome"/>
</dbReference>
<dbReference type="STRING" id="240015.ACP_3123"/>
<evidence type="ECO:0000256" key="1">
    <source>
        <dbReference type="ARBA" id="ARBA00009179"/>
    </source>
</evidence>
<keyword evidence="3 5" id="KW-0378">Hydrolase</keyword>
<proteinExistence type="inferred from homology"/>